<dbReference type="InterPro" id="IPR038770">
    <property type="entry name" value="Na+/solute_symporter_sf"/>
</dbReference>
<feature type="transmembrane region" description="Helical" evidence="10">
    <location>
        <begin position="150"/>
        <end position="173"/>
    </location>
</feature>
<evidence type="ECO:0000256" key="8">
    <source>
        <dbReference type="ARBA" id="ARBA00023136"/>
    </source>
</evidence>
<keyword evidence="3" id="KW-0050">Antiport</keyword>
<feature type="transmembrane region" description="Helical" evidence="10">
    <location>
        <begin position="91"/>
        <end position="112"/>
    </location>
</feature>
<evidence type="ECO:0000256" key="9">
    <source>
        <dbReference type="SAM" id="MobiDB-lite"/>
    </source>
</evidence>
<feature type="transmembrane region" description="Helical" evidence="10">
    <location>
        <begin position="31"/>
        <end position="49"/>
    </location>
</feature>
<dbReference type="InterPro" id="IPR003148">
    <property type="entry name" value="RCK_N"/>
</dbReference>
<feature type="transmembrane region" description="Helical" evidence="10">
    <location>
        <begin position="272"/>
        <end position="291"/>
    </location>
</feature>
<dbReference type="InterPro" id="IPR006153">
    <property type="entry name" value="Cation/H_exchanger_TM"/>
</dbReference>
<organism evidence="13 14">
    <name type="scientific">Thermogutta terrifontis</name>
    <dbReference type="NCBI Taxonomy" id="1331910"/>
    <lineage>
        <taxon>Bacteria</taxon>
        <taxon>Pseudomonadati</taxon>
        <taxon>Planctomycetota</taxon>
        <taxon>Planctomycetia</taxon>
        <taxon>Pirellulales</taxon>
        <taxon>Thermoguttaceae</taxon>
        <taxon>Thermogutta</taxon>
    </lineage>
</organism>
<dbReference type="GO" id="GO:1902600">
    <property type="term" value="P:proton transmembrane transport"/>
    <property type="evidence" value="ECO:0007669"/>
    <property type="project" value="InterPro"/>
</dbReference>
<evidence type="ECO:0000256" key="1">
    <source>
        <dbReference type="ARBA" id="ARBA00004651"/>
    </source>
</evidence>
<dbReference type="EMBL" id="CP018477">
    <property type="protein sequence ID" value="ASV75178.1"/>
    <property type="molecule type" value="Genomic_DNA"/>
</dbReference>
<evidence type="ECO:0000256" key="10">
    <source>
        <dbReference type="SAM" id="Phobius"/>
    </source>
</evidence>
<evidence type="ECO:0000259" key="11">
    <source>
        <dbReference type="Pfam" id="PF00999"/>
    </source>
</evidence>
<protein>
    <submittedName>
        <fullName evidence="13">Sodium/hydrogen exchanger</fullName>
    </submittedName>
</protein>
<keyword evidence="4" id="KW-1003">Cell membrane</keyword>
<feature type="region of interest" description="Disordered" evidence="9">
    <location>
        <begin position="596"/>
        <end position="618"/>
    </location>
</feature>
<dbReference type="GO" id="GO:0015297">
    <property type="term" value="F:antiporter activity"/>
    <property type="evidence" value="ECO:0007669"/>
    <property type="project" value="UniProtKB-KW"/>
</dbReference>
<dbReference type="GO" id="GO:0006813">
    <property type="term" value="P:potassium ion transport"/>
    <property type="evidence" value="ECO:0007669"/>
    <property type="project" value="InterPro"/>
</dbReference>
<dbReference type="RefSeq" id="WP_157732014.1">
    <property type="nucleotide sequence ID" value="NZ_CP018477.1"/>
</dbReference>
<keyword evidence="8 10" id="KW-0472">Membrane</keyword>
<evidence type="ECO:0000256" key="3">
    <source>
        <dbReference type="ARBA" id="ARBA00022449"/>
    </source>
</evidence>
<feature type="transmembrane region" description="Helical" evidence="10">
    <location>
        <begin position="6"/>
        <end position="24"/>
    </location>
</feature>
<reference evidence="13 14" key="1">
    <citation type="journal article" name="Front. Microbiol.">
        <title>Sugar Metabolism of the First Thermophilic Planctomycete Thermogutta terrifontis: Comparative Genomic and Transcriptomic Approaches.</title>
        <authorList>
            <person name="Elcheninov A.G."/>
            <person name="Menzel P."/>
            <person name="Gudbergsdottir S.R."/>
            <person name="Slesarev A.I."/>
            <person name="Kadnikov V.V."/>
            <person name="Krogh A."/>
            <person name="Bonch-Osmolovskaya E.A."/>
            <person name="Peng X."/>
            <person name="Kublanov I.V."/>
        </authorList>
    </citation>
    <scope>NUCLEOTIDE SEQUENCE [LARGE SCALE GENOMIC DNA]</scope>
    <source>
        <strain evidence="13 14">R1</strain>
    </source>
</reference>
<feature type="transmembrane region" description="Helical" evidence="10">
    <location>
        <begin position="332"/>
        <end position="354"/>
    </location>
</feature>
<gene>
    <name evidence="13" type="ORF">THTE_2576</name>
</gene>
<evidence type="ECO:0000313" key="14">
    <source>
        <dbReference type="Proteomes" id="UP000215086"/>
    </source>
</evidence>
<feature type="transmembrane region" description="Helical" evidence="10">
    <location>
        <begin position="193"/>
        <end position="212"/>
    </location>
</feature>
<feature type="transmembrane region" description="Helical" evidence="10">
    <location>
        <begin position="118"/>
        <end position="138"/>
    </location>
</feature>
<sequence>MADESIVEITTIVALGGLGQWLAWRLRIPAIVLLLGLGTLAGPVLGLLHPDEVFGELIRPFIALAVGLILFDGGLNLRFRELRGIGGVFGRLMTIGAAVTWGLLAVAGRLVLGLTWPVAALLACILTVTGPTVIGPILRHLRLRGRVASLLKWEGILIDPLGAILAVLVFAALEQQSLNAGVWEIGIRLIQTLLAGFGVGIAMGFVMVAAFARFWIPDFLTNPISLMLTLVAFVLANTLCRESGLLAVTVTGMVVANQHKFAIRQLLEFKEALTVLLISVLFVVLAARIRWEYLQGLGWQSVVFLLLVILVIRPVAVFVSTWGKTLSWNERLFLAGMAPRGVVAMAVASVAALALSQGQYEGAEKLVPVTLLVVFGTAAVYGLLAAPLARFLNLIQENPQGILFVGASHWVRELAVVLQREDCRVVLVDSNRQNVTAARLAGLPAIHGDALLEVTRESIDYMGLGRMLAVTSNNEVNSLACMIYAEDFGRQEVYQLPWLPPKEKPRDPVSPEHRGRLLFGKDLTYSRITEIFYQGGRFKSTKITKEFDFAQYRELYGDKAYPLFVLRTGGVVFVVTDAPLADIRPGDTVIALVCPGKDPSSPQPPAAAASADGQSHPG</sequence>
<evidence type="ECO:0000259" key="12">
    <source>
        <dbReference type="Pfam" id="PF02254"/>
    </source>
</evidence>
<feature type="transmembrane region" description="Helical" evidence="10">
    <location>
        <begin position="366"/>
        <end position="386"/>
    </location>
</feature>
<dbReference type="Pfam" id="PF00999">
    <property type="entry name" value="Na_H_Exchanger"/>
    <property type="match status" value="1"/>
</dbReference>
<dbReference type="Gene3D" id="3.40.50.720">
    <property type="entry name" value="NAD(P)-binding Rossmann-like Domain"/>
    <property type="match status" value="1"/>
</dbReference>
<dbReference type="SUPFAM" id="SSF51735">
    <property type="entry name" value="NAD(P)-binding Rossmann-fold domains"/>
    <property type="match status" value="1"/>
</dbReference>
<evidence type="ECO:0000256" key="6">
    <source>
        <dbReference type="ARBA" id="ARBA00022989"/>
    </source>
</evidence>
<evidence type="ECO:0000256" key="5">
    <source>
        <dbReference type="ARBA" id="ARBA00022692"/>
    </source>
</evidence>
<name>A0A286RGU4_9BACT</name>
<feature type="transmembrane region" description="Helical" evidence="10">
    <location>
        <begin position="297"/>
        <end position="320"/>
    </location>
</feature>
<dbReference type="PANTHER" id="PTHR32507:SF0">
    <property type="entry name" value="NA(+)_H(+) ANTIPORTER 2-RELATED"/>
    <property type="match status" value="1"/>
</dbReference>
<feature type="domain" description="Cation/H+ exchanger transmembrane" evidence="11">
    <location>
        <begin position="14"/>
        <end position="389"/>
    </location>
</feature>
<feature type="transmembrane region" description="Helical" evidence="10">
    <location>
        <begin position="61"/>
        <end position="79"/>
    </location>
</feature>
<dbReference type="Pfam" id="PF02254">
    <property type="entry name" value="TrkA_N"/>
    <property type="match status" value="1"/>
</dbReference>
<dbReference type="Proteomes" id="UP000215086">
    <property type="component" value="Chromosome"/>
</dbReference>
<keyword evidence="7" id="KW-0406">Ion transport</keyword>
<dbReference type="AlphaFoldDB" id="A0A286RGU4"/>
<evidence type="ECO:0000256" key="7">
    <source>
        <dbReference type="ARBA" id="ARBA00023065"/>
    </source>
</evidence>
<dbReference type="OrthoDB" id="570124at2"/>
<accession>A0A286RGU4</accession>
<feature type="transmembrane region" description="Helical" evidence="10">
    <location>
        <begin position="219"/>
        <end position="239"/>
    </location>
</feature>
<comment type="subcellular location">
    <subcellularLocation>
        <location evidence="1">Cell membrane</location>
        <topology evidence="1">Multi-pass membrane protein</topology>
    </subcellularLocation>
</comment>
<keyword evidence="14" id="KW-1185">Reference proteome</keyword>
<evidence type="ECO:0000256" key="4">
    <source>
        <dbReference type="ARBA" id="ARBA00022475"/>
    </source>
</evidence>
<keyword evidence="6 10" id="KW-1133">Transmembrane helix</keyword>
<dbReference type="PANTHER" id="PTHR32507">
    <property type="entry name" value="NA(+)/H(+) ANTIPORTER 1"/>
    <property type="match status" value="1"/>
</dbReference>
<evidence type="ECO:0000313" key="13">
    <source>
        <dbReference type="EMBL" id="ASV75178.1"/>
    </source>
</evidence>
<proteinExistence type="predicted"/>
<dbReference type="InterPro" id="IPR036291">
    <property type="entry name" value="NAD(P)-bd_dom_sf"/>
</dbReference>
<dbReference type="GO" id="GO:0005886">
    <property type="term" value="C:plasma membrane"/>
    <property type="evidence" value="ECO:0007669"/>
    <property type="project" value="UniProtKB-SubCell"/>
</dbReference>
<evidence type="ECO:0000256" key="2">
    <source>
        <dbReference type="ARBA" id="ARBA00022448"/>
    </source>
</evidence>
<dbReference type="KEGG" id="ttf:THTE_2576"/>
<keyword evidence="5 10" id="KW-0812">Transmembrane</keyword>
<feature type="domain" description="RCK N-terminal" evidence="12">
    <location>
        <begin position="403"/>
        <end position="490"/>
    </location>
</feature>
<keyword evidence="2" id="KW-0813">Transport</keyword>
<dbReference type="Gene3D" id="1.20.1530.20">
    <property type="match status" value="1"/>
</dbReference>